<feature type="transmembrane region" description="Helical" evidence="7">
    <location>
        <begin position="235"/>
        <end position="254"/>
    </location>
</feature>
<dbReference type="GO" id="GO:0005337">
    <property type="term" value="F:nucleoside transmembrane transporter activity"/>
    <property type="evidence" value="ECO:0007669"/>
    <property type="project" value="InterPro"/>
</dbReference>
<feature type="transmembrane region" description="Helical" evidence="7">
    <location>
        <begin position="177"/>
        <end position="199"/>
    </location>
</feature>
<evidence type="ECO:0000256" key="7">
    <source>
        <dbReference type="SAM" id="Phobius"/>
    </source>
</evidence>
<dbReference type="AlphaFoldDB" id="A0AA36I9E1"/>
<accession>A0AA36I9E1</accession>
<evidence type="ECO:0000256" key="5">
    <source>
        <dbReference type="ARBA" id="ARBA00022989"/>
    </source>
</evidence>
<dbReference type="InterPro" id="IPR002259">
    <property type="entry name" value="Eqnu_transpt"/>
</dbReference>
<keyword evidence="3" id="KW-0813">Transport</keyword>
<feature type="transmembrane region" description="Helical" evidence="7">
    <location>
        <begin position="80"/>
        <end position="102"/>
    </location>
</feature>
<evidence type="ECO:0000256" key="1">
    <source>
        <dbReference type="ARBA" id="ARBA00004141"/>
    </source>
</evidence>
<evidence type="ECO:0000313" key="9">
    <source>
        <dbReference type="Proteomes" id="UP001178507"/>
    </source>
</evidence>
<evidence type="ECO:0000256" key="2">
    <source>
        <dbReference type="ARBA" id="ARBA00007965"/>
    </source>
</evidence>
<gene>
    <name evidence="8" type="ORF">EVOR1521_LOCUS9967</name>
</gene>
<feature type="transmembrane region" description="Helical" evidence="7">
    <location>
        <begin position="16"/>
        <end position="38"/>
    </location>
</feature>
<keyword evidence="5 7" id="KW-1133">Transmembrane helix</keyword>
<feature type="transmembrane region" description="Helical" evidence="7">
    <location>
        <begin position="44"/>
        <end position="68"/>
    </location>
</feature>
<feature type="transmembrane region" description="Helical" evidence="7">
    <location>
        <begin position="298"/>
        <end position="318"/>
    </location>
</feature>
<organism evidence="8 9">
    <name type="scientific">Effrenium voratum</name>
    <dbReference type="NCBI Taxonomy" id="2562239"/>
    <lineage>
        <taxon>Eukaryota</taxon>
        <taxon>Sar</taxon>
        <taxon>Alveolata</taxon>
        <taxon>Dinophyceae</taxon>
        <taxon>Suessiales</taxon>
        <taxon>Symbiodiniaceae</taxon>
        <taxon>Effrenium</taxon>
    </lineage>
</organism>
<comment type="similarity">
    <text evidence="2">Belongs to the SLC29A/ENT transporter (TC 2.A.57) family.</text>
</comment>
<dbReference type="EMBL" id="CAUJNA010000924">
    <property type="protein sequence ID" value="CAJ1382628.1"/>
    <property type="molecule type" value="Genomic_DNA"/>
</dbReference>
<keyword evidence="6 7" id="KW-0472">Membrane</keyword>
<dbReference type="Proteomes" id="UP001178507">
    <property type="component" value="Unassembled WGS sequence"/>
</dbReference>
<proteinExistence type="inferred from homology"/>
<feature type="transmembrane region" description="Helical" evidence="7">
    <location>
        <begin position="369"/>
        <end position="387"/>
    </location>
</feature>
<reference evidence="8" key="1">
    <citation type="submission" date="2023-08" db="EMBL/GenBank/DDBJ databases">
        <authorList>
            <person name="Chen Y."/>
            <person name="Shah S."/>
            <person name="Dougan E. K."/>
            <person name="Thang M."/>
            <person name="Chan C."/>
        </authorList>
    </citation>
    <scope>NUCLEOTIDE SEQUENCE</scope>
</reference>
<comment type="subcellular location">
    <subcellularLocation>
        <location evidence="1">Membrane</location>
        <topology evidence="1">Multi-pass membrane protein</topology>
    </subcellularLocation>
</comment>
<feature type="transmembrane region" description="Helical" evidence="7">
    <location>
        <begin position="108"/>
        <end position="135"/>
    </location>
</feature>
<sequence>MEPLLGDVKGDKTGMCFFMLGASTTIAWDSIYLSVAYFQQILGVRVLSILSLCFSLPLFLAMLLCLCLKKQPSIRAMIWSCWLCLLYMLGLCIFLLVVASLGLEPSGLGISVLVAACGLSSGIMQSMVASLSGIFSESFPQSDASAWALKGAGGAILLPMAVQMASMPLVAGGNASIGQSTVIVFLLAASLLASALACLQRLSQSSVWAADPPCPVYTIGTEPSVALQRWATVRWCALAQVVSVSVTSFLLALSPHITARFGGQRFLATVLISTHTIANFGGRVAIGGRWALRPPSGTLLVALVLGRLLFVPLVMGYAQGVQPDPFNLSIIATYFMMSFSGGAAAMLVSQRAQSLCDHGELPCPIVAQITWLALQLGGLVGAAASFVQ</sequence>
<evidence type="ECO:0000313" key="8">
    <source>
        <dbReference type="EMBL" id="CAJ1382628.1"/>
    </source>
</evidence>
<feature type="transmembrane region" description="Helical" evidence="7">
    <location>
        <begin position="330"/>
        <end position="348"/>
    </location>
</feature>
<dbReference type="PANTHER" id="PTHR10332">
    <property type="entry name" value="EQUILIBRATIVE NUCLEOSIDE TRANSPORTER"/>
    <property type="match status" value="1"/>
</dbReference>
<dbReference type="GO" id="GO:0005886">
    <property type="term" value="C:plasma membrane"/>
    <property type="evidence" value="ECO:0007669"/>
    <property type="project" value="TreeGrafter"/>
</dbReference>
<keyword evidence="4 7" id="KW-0812">Transmembrane</keyword>
<evidence type="ECO:0000256" key="6">
    <source>
        <dbReference type="ARBA" id="ARBA00023136"/>
    </source>
</evidence>
<dbReference type="PANTHER" id="PTHR10332:SF10">
    <property type="entry name" value="EQUILIBRATIVE NUCLEOSIDE TRANSPORTER 4"/>
    <property type="match status" value="1"/>
</dbReference>
<evidence type="ECO:0000256" key="4">
    <source>
        <dbReference type="ARBA" id="ARBA00022692"/>
    </source>
</evidence>
<evidence type="ECO:0000256" key="3">
    <source>
        <dbReference type="ARBA" id="ARBA00022448"/>
    </source>
</evidence>
<name>A0AA36I9E1_9DINO</name>
<comment type="caution">
    <text evidence="8">The sequence shown here is derived from an EMBL/GenBank/DDBJ whole genome shotgun (WGS) entry which is preliminary data.</text>
</comment>
<protein>
    <submittedName>
        <fullName evidence="8">Uncharacterized protein</fullName>
    </submittedName>
</protein>
<keyword evidence="9" id="KW-1185">Reference proteome</keyword>